<proteinExistence type="predicted"/>
<reference evidence="6 7" key="1">
    <citation type="submission" date="2016-11" db="EMBL/GenBank/DDBJ databases">
        <title>Draft Genome Sequences of Nine Cyanobacterial Strains from Diverse Habitats.</title>
        <authorList>
            <person name="Zhu T."/>
            <person name="Hou S."/>
            <person name="Lu X."/>
            <person name="Hess W.R."/>
        </authorList>
    </citation>
    <scope>NUCLEOTIDE SEQUENCE [LARGE SCALE GENOMIC DNA]</scope>
    <source>
        <strain evidence="6 7">5.2 s.c.1</strain>
    </source>
</reference>
<dbReference type="SUPFAM" id="SSF51735">
    <property type="entry name" value="NAD(P)-binding Rossmann-fold domains"/>
    <property type="match status" value="1"/>
</dbReference>
<evidence type="ECO:0000313" key="6">
    <source>
        <dbReference type="EMBL" id="OKH22713.1"/>
    </source>
</evidence>
<dbReference type="InterPro" id="IPR001509">
    <property type="entry name" value="Epimerase_deHydtase"/>
</dbReference>
<dbReference type="Proteomes" id="UP000185984">
    <property type="component" value="Unassembled WGS sequence"/>
</dbReference>
<comment type="cofactor">
    <cofactor evidence="1">
        <name>NAD(+)</name>
        <dbReference type="ChEBI" id="CHEBI:57540"/>
    </cofactor>
</comment>
<dbReference type="Pfam" id="PF01370">
    <property type="entry name" value="Epimerase"/>
    <property type="match status" value="1"/>
</dbReference>
<keyword evidence="3" id="KW-0520">NAD</keyword>
<protein>
    <submittedName>
        <fullName evidence="6">Nucleoside-diphosphate sugar epimerase</fullName>
    </submittedName>
</protein>
<keyword evidence="7" id="KW-1185">Reference proteome</keyword>
<dbReference type="InterPro" id="IPR044516">
    <property type="entry name" value="UXS-like"/>
</dbReference>
<name>A0A1U7HGJ9_9CHRO</name>
<gene>
    <name evidence="6" type="ORF">NIES1031_19515</name>
</gene>
<dbReference type="GO" id="GO:0005737">
    <property type="term" value="C:cytoplasm"/>
    <property type="evidence" value="ECO:0007669"/>
    <property type="project" value="TreeGrafter"/>
</dbReference>
<evidence type="ECO:0000259" key="5">
    <source>
        <dbReference type="Pfam" id="PF01370"/>
    </source>
</evidence>
<evidence type="ECO:0000256" key="3">
    <source>
        <dbReference type="ARBA" id="ARBA00023027"/>
    </source>
</evidence>
<keyword evidence="2" id="KW-0210">Decarboxylase</keyword>
<feature type="domain" description="NAD-dependent epimerase/dehydratase" evidence="5">
    <location>
        <begin position="7"/>
        <end position="246"/>
    </location>
</feature>
<dbReference type="GO" id="GO:0042732">
    <property type="term" value="P:D-xylose metabolic process"/>
    <property type="evidence" value="ECO:0007669"/>
    <property type="project" value="InterPro"/>
</dbReference>
<evidence type="ECO:0000256" key="2">
    <source>
        <dbReference type="ARBA" id="ARBA00022793"/>
    </source>
</evidence>
<dbReference type="UniPathway" id="UPA00796">
    <property type="reaction ID" value="UER00771"/>
</dbReference>
<dbReference type="PANTHER" id="PTHR43078:SF6">
    <property type="entry name" value="UDP-GLUCURONIC ACID DECARBOXYLASE 1"/>
    <property type="match status" value="1"/>
</dbReference>
<dbReference type="GO" id="GO:0070403">
    <property type="term" value="F:NAD+ binding"/>
    <property type="evidence" value="ECO:0007669"/>
    <property type="project" value="InterPro"/>
</dbReference>
<organism evidence="6 7">
    <name type="scientific">Chroogloeocystis siderophila 5.2 s.c.1</name>
    <dbReference type="NCBI Taxonomy" id="247279"/>
    <lineage>
        <taxon>Bacteria</taxon>
        <taxon>Bacillati</taxon>
        <taxon>Cyanobacteriota</taxon>
        <taxon>Cyanophyceae</taxon>
        <taxon>Oscillatoriophycideae</taxon>
        <taxon>Chroococcales</taxon>
        <taxon>Chroococcaceae</taxon>
        <taxon>Chroogloeocystis</taxon>
    </lineage>
</organism>
<dbReference type="OrthoDB" id="9771073at2"/>
<dbReference type="GO" id="GO:0048040">
    <property type="term" value="F:UDP-glucuronate decarboxylase activity"/>
    <property type="evidence" value="ECO:0007669"/>
    <property type="project" value="TreeGrafter"/>
</dbReference>
<dbReference type="InterPro" id="IPR036291">
    <property type="entry name" value="NAD(P)-bd_dom_sf"/>
</dbReference>
<accession>A0A1U7HGJ9</accession>
<sequence>MILPRKVLVTGVAGFIGSHLLDKLIAAGHQVVGVDNLCMGKLENIAHHLDNPAFKFLQRDITEASTFADLEDFDCLVHLAAFKIPRYGKAIDTLKINYQGTENVLEFARSRNCKCVLASTSDVYGRNPKLPFNEDDDSVLGSSKVARWSYAVSKLFDEHLAFAYQESYGFPVVILRFFGSYGPRHHLSWWGGPQSVFIEQVLSDREIQIHGDGLQTRSFTYISDTIAGIYAAIIKPEANGEIFNIGSDREISILNLAKTIKILSDTPGNLKLRFVPYESFTGKKYEDVRRRVPDSRRCEQILGIKAAVSLEEGLLRTIAWHRSLKSQEDSSLLVLS</sequence>
<dbReference type="AlphaFoldDB" id="A0A1U7HGJ9"/>
<dbReference type="EMBL" id="MRCC01000019">
    <property type="protein sequence ID" value="OKH22713.1"/>
    <property type="molecule type" value="Genomic_DNA"/>
</dbReference>
<dbReference type="PANTHER" id="PTHR43078">
    <property type="entry name" value="UDP-GLUCURONIC ACID DECARBOXYLASE-RELATED"/>
    <property type="match status" value="1"/>
</dbReference>
<dbReference type="Gene3D" id="3.40.50.720">
    <property type="entry name" value="NAD(P)-binding Rossmann-like Domain"/>
    <property type="match status" value="1"/>
</dbReference>
<keyword evidence="4" id="KW-0456">Lyase</keyword>
<evidence type="ECO:0000313" key="7">
    <source>
        <dbReference type="Proteomes" id="UP000185984"/>
    </source>
</evidence>
<evidence type="ECO:0000256" key="1">
    <source>
        <dbReference type="ARBA" id="ARBA00001911"/>
    </source>
</evidence>
<dbReference type="STRING" id="247279.NIES1031_19515"/>
<dbReference type="GO" id="GO:0033320">
    <property type="term" value="P:UDP-D-xylose biosynthetic process"/>
    <property type="evidence" value="ECO:0007669"/>
    <property type="project" value="UniProtKB-UniPathway"/>
</dbReference>
<evidence type="ECO:0000256" key="4">
    <source>
        <dbReference type="ARBA" id="ARBA00023239"/>
    </source>
</evidence>
<comment type="caution">
    <text evidence="6">The sequence shown here is derived from an EMBL/GenBank/DDBJ whole genome shotgun (WGS) entry which is preliminary data.</text>
</comment>